<evidence type="ECO:0000256" key="1">
    <source>
        <dbReference type="ARBA" id="ARBA00010751"/>
    </source>
</evidence>
<dbReference type="Gene3D" id="3.30.110.70">
    <property type="entry name" value="Hypothetical protein apc22750. Chain B"/>
    <property type="match status" value="1"/>
</dbReference>
<keyword evidence="3" id="KW-0175">Coiled coil</keyword>
<name>A0A1H0EHA5_9BACT</name>
<dbReference type="PANTHER" id="PTHR34068">
    <property type="entry name" value="UPF0145 PROTEIN YBJQ"/>
    <property type="match status" value="1"/>
</dbReference>
<dbReference type="RefSeq" id="WP_176756916.1">
    <property type="nucleotide sequence ID" value="NZ_FNIW01000003.1"/>
</dbReference>
<evidence type="ECO:0000313" key="4">
    <source>
        <dbReference type="EMBL" id="SDN81847.1"/>
    </source>
</evidence>
<evidence type="ECO:0000256" key="2">
    <source>
        <dbReference type="HAMAP-Rule" id="MF_00338"/>
    </source>
</evidence>
<accession>A0A1H0EHA5</accession>
<evidence type="ECO:0000313" key="5">
    <source>
        <dbReference type="Proteomes" id="UP000199134"/>
    </source>
</evidence>
<protein>
    <recommendedName>
        <fullName evidence="2">UPF0145 protein SAMN04487900_103168</fullName>
    </recommendedName>
</protein>
<evidence type="ECO:0000256" key="3">
    <source>
        <dbReference type="SAM" id="Coils"/>
    </source>
</evidence>
<dbReference type="Pfam" id="PF01906">
    <property type="entry name" value="YbjQ_1"/>
    <property type="match status" value="1"/>
</dbReference>
<dbReference type="InterPro" id="IPR002765">
    <property type="entry name" value="UPF0145_YbjQ-like"/>
</dbReference>
<sequence length="269" mass="30759">MSIIIVNTESIAHYSIKEYRGMVTAHQVIGTNVFAEFLAGFTDVLGGTSGAYREKLELLCEDVRNQLSENAEAIGANAIIGYRIDFDEISGKGMSMFMVSCIGTAVVIEPDRYEIYEKLHNLNTYLKDGLLTQEQYEYEKNQIQNNSENFLANDVKLHAKKVEEERILKEKTQTALEKERKRRSLLSEEELRKEDVISSKSENIWMLSAEGIQKAKLPYTLKGKTMEEVIINLLADDMFNEAGKYYMEQTGADSESAYEYIYNLFFPEN</sequence>
<feature type="coiled-coil region" evidence="3">
    <location>
        <begin position="162"/>
        <end position="189"/>
    </location>
</feature>
<comment type="similarity">
    <text evidence="1 2">Belongs to the UPF0145 family.</text>
</comment>
<reference evidence="5" key="1">
    <citation type="submission" date="2016-10" db="EMBL/GenBank/DDBJ databases">
        <authorList>
            <person name="de Groot N.N."/>
        </authorList>
    </citation>
    <scope>NUCLEOTIDE SEQUENCE [LARGE SCALE GENOMIC DNA]</scope>
    <source>
        <strain evidence="5">BP1-145</strain>
    </source>
</reference>
<dbReference type="InterPro" id="IPR035439">
    <property type="entry name" value="UPF0145_dom_sf"/>
</dbReference>
<dbReference type="EMBL" id="FNIW01000003">
    <property type="protein sequence ID" value="SDN81847.1"/>
    <property type="molecule type" value="Genomic_DNA"/>
</dbReference>
<dbReference type="HAMAP" id="MF_00338">
    <property type="entry name" value="UPF0145"/>
    <property type="match status" value="1"/>
</dbReference>
<dbReference type="Proteomes" id="UP000199134">
    <property type="component" value="Unassembled WGS sequence"/>
</dbReference>
<comment type="caution">
    <text evidence="4">The sequence shown here is derived from an EMBL/GenBank/DDBJ whole genome shotgun (WGS) entry which is preliminary data.</text>
</comment>
<dbReference type="AlphaFoldDB" id="A0A1H0EHA5"/>
<proteinExistence type="inferred from homology"/>
<dbReference type="SUPFAM" id="SSF117782">
    <property type="entry name" value="YbjQ-like"/>
    <property type="match status" value="1"/>
</dbReference>
<dbReference type="PANTHER" id="PTHR34068:SF1">
    <property type="entry name" value="UPF0145 PROTEIN YBJQ"/>
    <property type="match status" value="1"/>
</dbReference>
<organism evidence="4 5">
    <name type="scientific">Prevotella communis</name>
    <dbReference type="NCBI Taxonomy" id="2913614"/>
    <lineage>
        <taxon>Bacteria</taxon>
        <taxon>Pseudomonadati</taxon>
        <taxon>Bacteroidota</taxon>
        <taxon>Bacteroidia</taxon>
        <taxon>Bacteroidales</taxon>
        <taxon>Prevotellaceae</taxon>
        <taxon>Prevotella</taxon>
    </lineage>
</organism>
<gene>
    <name evidence="4" type="ORF">SAMN04487900_103168</name>
</gene>